<dbReference type="Proteomes" id="UP000290545">
    <property type="component" value="Unassembled WGS sequence"/>
</dbReference>
<accession>A0A4Q1D4U4</accession>
<feature type="compositionally biased region" description="Polar residues" evidence="1">
    <location>
        <begin position="7"/>
        <end position="23"/>
    </location>
</feature>
<evidence type="ECO:0000256" key="2">
    <source>
        <dbReference type="SAM" id="Phobius"/>
    </source>
</evidence>
<evidence type="ECO:0000313" key="3">
    <source>
        <dbReference type="EMBL" id="RXK83449.1"/>
    </source>
</evidence>
<dbReference type="OrthoDB" id="678408at2"/>
<keyword evidence="4" id="KW-1185">Reference proteome</keyword>
<evidence type="ECO:0000256" key="1">
    <source>
        <dbReference type="SAM" id="MobiDB-lite"/>
    </source>
</evidence>
<comment type="caution">
    <text evidence="3">The sequence shown here is derived from an EMBL/GenBank/DDBJ whole genome shotgun (WGS) entry which is preliminary data.</text>
</comment>
<gene>
    <name evidence="3" type="ORF">ESB13_15245</name>
</gene>
<organism evidence="3 4">
    <name type="scientific">Filimonas effusa</name>
    <dbReference type="NCBI Taxonomy" id="2508721"/>
    <lineage>
        <taxon>Bacteria</taxon>
        <taxon>Pseudomonadati</taxon>
        <taxon>Bacteroidota</taxon>
        <taxon>Chitinophagia</taxon>
        <taxon>Chitinophagales</taxon>
        <taxon>Chitinophagaceae</taxon>
        <taxon>Filimonas</taxon>
    </lineage>
</organism>
<dbReference type="AlphaFoldDB" id="A0A4Q1D4U4"/>
<sequence>MKPHHQSIVTLESRASSNKQGKTFKSSPVLILSACAAVIGGVGYYVQSSLPAVGAYKPATQQTAPQVDRPAAVGHMIWESATRLIISAQQ</sequence>
<evidence type="ECO:0000313" key="4">
    <source>
        <dbReference type="Proteomes" id="UP000290545"/>
    </source>
</evidence>
<protein>
    <submittedName>
        <fullName evidence="3">Uncharacterized protein</fullName>
    </submittedName>
</protein>
<name>A0A4Q1D4U4_9BACT</name>
<proteinExistence type="predicted"/>
<feature type="region of interest" description="Disordered" evidence="1">
    <location>
        <begin position="1"/>
        <end position="23"/>
    </location>
</feature>
<feature type="transmembrane region" description="Helical" evidence="2">
    <location>
        <begin position="29"/>
        <end position="46"/>
    </location>
</feature>
<keyword evidence="2" id="KW-0812">Transmembrane</keyword>
<keyword evidence="2" id="KW-1133">Transmembrane helix</keyword>
<dbReference type="RefSeq" id="WP_129004502.1">
    <property type="nucleotide sequence ID" value="NZ_SDHZ01000002.1"/>
</dbReference>
<reference evidence="3 4" key="1">
    <citation type="submission" date="2019-01" db="EMBL/GenBank/DDBJ databases">
        <title>Filimonas sp. strain TTM-71.</title>
        <authorList>
            <person name="Chen W.-M."/>
        </authorList>
    </citation>
    <scope>NUCLEOTIDE SEQUENCE [LARGE SCALE GENOMIC DNA]</scope>
    <source>
        <strain evidence="3 4">TTM-71</strain>
    </source>
</reference>
<keyword evidence="2" id="KW-0472">Membrane</keyword>
<dbReference type="EMBL" id="SDHZ01000002">
    <property type="protein sequence ID" value="RXK83449.1"/>
    <property type="molecule type" value="Genomic_DNA"/>
</dbReference>